<feature type="compositionally biased region" description="Polar residues" evidence="1">
    <location>
        <begin position="271"/>
        <end position="283"/>
    </location>
</feature>
<feature type="region of interest" description="Disordered" evidence="1">
    <location>
        <begin position="251"/>
        <end position="283"/>
    </location>
</feature>
<sequence>MPTRGIKRKLSEWEDIGMDGFLAFRPDSYPFVRQSLLNLSLEKFNKGRMMVEPSLRRYVLIANTLHIIQDEIRRENICSSPVAEAGVNGAYDQSLGDVVGVNVTMENRFPLLAEELDNILPTMEDDFSVSAAIANILKELENVLDEGCPQNLQRLSLSQNLESKMAFGNSICPPNPQNAQHQSSSIETVKEVVEREAMFRSSSGCKEENKEIELITELVLSAACSETLPELPVAMDTSLLETVSSKDLSNCSLGEAPVPMDTSAPKDMPTDSENMQQNSSETPLQCLKPKESVFGSFEIMSSSYLNDVSFDDPFSDIDTSVFEKEIPAIVGSSSRLSASEDCWFPSACNNPSFNSNQANSAVRCVGVPSTTYDFPLRLRVRGLERPDHFWTLVSYLNFASPFLILFNCLGSYTLEIGSGSIHLSLHILPDTICVTIPIQIL</sequence>
<organism evidence="3">
    <name type="scientific">Xenopus tropicalis</name>
    <name type="common">Western clawed frog</name>
    <name type="synonym">Silurana tropicalis</name>
    <dbReference type="NCBI Taxonomy" id="8364"/>
    <lineage>
        <taxon>Eukaryota</taxon>
        <taxon>Metazoa</taxon>
        <taxon>Chordata</taxon>
        <taxon>Craniata</taxon>
        <taxon>Vertebrata</taxon>
        <taxon>Euteleostomi</taxon>
        <taxon>Amphibia</taxon>
        <taxon>Batrachia</taxon>
        <taxon>Anura</taxon>
        <taxon>Pipoidea</taxon>
        <taxon>Pipidae</taxon>
        <taxon>Xenopodinae</taxon>
        <taxon>Xenopus</taxon>
        <taxon>Silurana</taxon>
    </lineage>
</organism>
<dbReference type="GeneTree" id="ENSGT00530000063867"/>
<dbReference type="Pfam" id="PF06031">
    <property type="entry name" value="SERTA"/>
    <property type="match status" value="1"/>
</dbReference>
<proteinExistence type="predicted"/>
<evidence type="ECO:0000256" key="1">
    <source>
        <dbReference type="SAM" id="MobiDB-lite"/>
    </source>
</evidence>
<feature type="domain" description="SERTA" evidence="2">
    <location>
        <begin position="29"/>
        <end position="76"/>
    </location>
</feature>
<reference evidence="3" key="2">
    <citation type="submission" date="2021-03" db="UniProtKB">
        <authorList>
            <consortium name="Ensembl"/>
        </authorList>
    </citation>
    <scope>IDENTIFICATION</scope>
</reference>
<dbReference type="InterPro" id="IPR052262">
    <property type="entry name" value="E2F-SERTA_domain_protein"/>
</dbReference>
<dbReference type="PROSITE" id="PS51053">
    <property type="entry name" value="SERTA"/>
    <property type="match status" value="1"/>
</dbReference>
<dbReference type="PANTHER" id="PTHR16277:SF15">
    <property type="entry name" value="SERTA DOMAIN-CONTAINING PROTEIN"/>
    <property type="match status" value="1"/>
</dbReference>
<dbReference type="PANTHER" id="PTHR16277">
    <property type="entry name" value="CELL DIVISION CYCLE ASSOCIATED PROTEIN 4/SERTA DOMAIN-CONTAINING PROTEIN 2"/>
    <property type="match status" value="1"/>
</dbReference>
<name>A0A803K012_XENTR</name>
<dbReference type="Ensembl" id="ENSXETT00000105602">
    <property type="protein sequence ID" value="ENSXETP00000113622"/>
    <property type="gene ID" value="ENSXETG00000045963"/>
</dbReference>
<evidence type="ECO:0000313" key="3">
    <source>
        <dbReference type="Ensembl" id="ENSXETP00000113622"/>
    </source>
</evidence>
<dbReference type="InterPro" id="IPR009263">
    <property type="entry name" value="SERTA_dom"/>
</dbReference>
<dbReference type="InParanoid" id="A0A803K012"/>
<reference evidence="3" key="1">
    <citation type="journal article" date="2010" name="Science">
        <title>The genome of the Western clawed frog Xenopus tropicalis.</title>
        <authorList>
            <person name="Hellsten U."/>
            <person name="Harland R.M."/>
            <person name="Gilchrist M.J."/>
            <person name="Hendrix D."/>
            <person name="Jurka J."/>
            <person name="Kapitonov V."/>
            <person name="Ovcharenko I."/>
            <person name="Putnam N.H."/>
            <person name="Shu S."/>
            <person name="Taher L."/>
            <person name="Blitz I.L."/>
            <person name="Blumberg B."/>
            <person name="Dichmann D.S."/>
            <person name="Dubchak I."/>
            <person name="Amaya E."/>
            <person name="Detter J.C."/>
            <person name="Fletcher R."/>
            <person name="Gerhard D.S."/>
            <person name="Goodstein D."/>
            <person name="Graves T."/>
            <person name="Grigoriev I.V."/>
            <person name="Grimwood J."/>
            <person name="Kawashima T."/>
            <person name="Lindquist E."/>
            <person name="Lucas S.M."/>
            <person name="Mead P.E."/>
            <person name="Mitros T."/>
            <person name="Ogino H."/>
            <person name="Ohta Y."/>
            <person name="Poliakov A.V."/>
            <person name="Pollet N."/>
            <person name="Robert J."/>
            <person name="Salamov A."/>
            <person name="Sater A.K."/>
            <person name="Schmutz J."/>
            <person name="Terry A."/>
            <person name="Vize P.D."/>
            <person name="Warren W.C."/>
            <person name="Wells D."/>
            <person name="Wills A."/>
            <person name="Wilson R.K."/>
            <person name="Zimmerman L.B."/>
            <person name="Zorn A.M."/>
            <person name="Grainger R."/>
            <person name="Grammer T."/>
            <person name="Khokha M.K."/>
            <person name="Richardson P.M."/>
            <person name="Rokhsar D.S."/>
        </authorList>
    </citation>
    <scope>NUCLEOTIDE SEQUENCE [LARGE SCALE GENOMIC DNA]</scope>
    <source>
        <strain evidence="3">Nigerian</strain>
    </source>
</reference>
<protein>
    <submittedName>
        <fullName evidence="3">SERTA domain containing 3</fullName>
    </submittedName>
</protein>
<dbReference type="AlphaFoldDB" id="A0A803K012"/>
<evidence type="ECO:0000259" key="2">
    <source>
        <dbReference type="PROSITE" id="PS51053"/>
    </source>
</evidence>
<accession>A0A803K012</accession>
<gene>
    <name evidence="3" type="primary">sertad3</name>
</gene>